<dbReference type="PROSITE" id="PS51034">
    <property type="entry name" value="ZP_2"/>
    <property type="match status" value="1"/>
</dbReference>
<organism evidence="3 4">
    <name type="scientific">Acrobeloides nanus</name>
    <dbReference type="NCBI Taxonomy" id="290746"/>
    <lineage>
        <taxon>Eukaryota</taxon>
        <taxon>Metazoa</taxon>
        <taxon>Ecdysozoa</taxon>
        <taxon>Nematoda</taxon>
        <taxon>Chromadorea</taxon>
        <taxon>Rhabditida</taxon>
        <taxon>Tylenchina</taxon>
        <taxon>Cephalobomorpha</taxon>
        <taxon>Cephaloboidea</taxon>
        <taxon>Cephalobidae</taxon>
        <taxon>Acrobeloides</taxon>
    </lineage>
</organism>
<accession>A0A914C631</accession>
<sequence>MVQCFYMEMTMKLEKQIQVTMPPPPLQTQQVPMPICRYEVLDGSPSGQPVYYATVGQQVYHKWTCDTETENQFCMIVHSCTVDDGNGDKVLLIDEKG</sequence>
<dbReference type="InterPro" id="IPR001507">
    <property type="entry name" value="ZP_dom"/>
</dbReference>
<dbReference type="InterPro" id="IPR057475">
    <property type="entry name" value="CUT_C"/>
</dbReference>
<evidence type="ECO:0000256" key="1">
    <source>
        <dbReference type="ARBA" id="ARBA00022729"/>
    </source>
</evidence>
<dbReference type="Proteomes" id="UP000887540">
    <property type="component" value="Unplaced"/>
</dbReference>
<dbReference type="AlphaFoldDB" id="A0A914C631"/>
<keyword evidence="1" id="KW-0732">Signal</keyword>
<proteinExistence type="predicted"/>
<reference evidence="4" key="1">
    <citation type="submission" date="2022-11" db="UniProtKB">
        <authorList>
            <consortium name="WormBaseParasite"/>
        </authorList>
    </citation>
    <scope>IDENTIFICATION</scope>
</reference>
<evidence type="ECO:0000313" key="4">
    <source>
        <dbReference type="WBParaSite" id="ACRNAN_Path_365.g1387.t1"/>
    </source>
</evidence>
<keyword evidence="3" id="KW-1185">Reference proteome</keyword>
<feature type="domain" description="ZP" evidence="2">
    <location>
        <begin position="1"/>
        <end position="97"/>
    </location>
</feature>
<dbReference type="PANTHER" id="PTHR22907:SF11">
    <property type="entry name" value="CUTICLIN-5"/>
    <property type="match status" value="1"/>
</dbReference>
<evidence type="ECO:0000259" key="2">
    <source>
        <dbReference type="PROSITE" id="PS51034"/>
    </source>
</evidence>
<dbReference type="InterPro" id="IPR051962">
    <property type="entry name" value="Cuticlin"/>
</dbReference>
<dbReference type="Pfam" id="PF25301">
    <property type="entry name" value="CUT_C"/>
    <property type="match status" value="1"/>
</dbReference>
<name>A0A914C631_9BILA</name>
<evidence type="ECO:0000313" key="3">
    <source>
        <dbReference type="Proteomes" id="UP000887540"/>
    </source>
</evidence>
<dbReference type="WBParaSite" id="ACRNAN_Path_365.g1387.t1">
    <property type="protein sequence ID" value="ACRNAN_Path_365.g1387.t1"/>
    <property type="gene ID" value="ACRNAN_Path_365.g1387"/>
</dbReference>
<dbReference type="PANTHER" id="PTHR22907">
    <property type="entry name" value="GH04558P"/>
    <property type="match status" value="1"/>
</dbReference>
<protein>
    <submittedName>
        <fullName evidence="4">ZP domain-containing protein</fullName>
    </submittedName>
</protein>